<evidence type="ECO:0000313" key="1">
    <source>
        <dbReference type="EMBL" id="CAI3953222.1"/>
    </source>
</evidence>
<comment type="caution">
    <text evidence="1">The sequence shown here is derived from an EMBL/GenBank/DDBJ whole genome shotgun (WGS) entry which is preliminary data.</text>
</comment>
<name>A0A9W4XIJ1_9PROT</name>
<organism evidence="1 2">
    <name type="scientific">Commensalibacter communis</name>
    <dbReference type="NCBI Taxonomy" id="2972786"/>
    <lineage>
        <taxon>Bacteria</taxon>
        <taxon>Pseudomonadati</taxon>
        <taxon>Pseudomonadota</taxon>
        <taxon>Alphaproteobacteria</taxon>
        <taxon>Acetobacterales</taxon>
        <taxon>Acetobacteraceae</taxon>
    </lineage>
</organism>
<dbReference type="AlphaFoldDB" id="A0A9W4XIJ1"/>
<gene>
    <name evidence="1" type="ORF">R53530_LOCUS1956</name>
</gene>
<evidence type="ECO:0000313" key="2">
    <source>
        <dbReference type="Proteomes" id="UP001154255"/>
    </source>
</evidence>
<accession>A0A9W4XIJ1</accession>
<proteinExistence type="predicted"/>
<protein>
    <submittedName>
        <fullName evidence="1">Uncharacterized protein</fullName>
    </submittedName>
</protein>
<dbReference type="Proteomes" id="UP001154255">
    <property type="component" value="Unassembled WGS sequence"/>
</dbReference>
<sequence length="44" mass="4785">MTCNSVNKIEGGKIIILPSGCLGTTEIDLQCKSPTESVFYQFSM</sequence>
<dbReference type="EMBL" id="CAMXCM010000007">
    <property type="protein sequence ID" value="CAI3953222.1"/>
    <property type="molecule type" value="Genomic_DNA"/>
</dbReference>
<reference evidence="1" key="1">
    <citation type="submission" date="2022-10" db="EMBL/GenBank/DDBJ databases">
        <authorList>
            <person name="Botero Cardona J."/>
        </authorList>
    </citation>
    <scope>NUCLEOTIDE SEQUENCE</scope>
    <source>
        <strain evidence="1">LMG 31819</strain>
    </source>
</reference>
<feature type="non-terminal residue" evidence="1">
    <location>
        <position position="44"/>
    </location>
</feature>